<organism evidence="1 2">
    <name type="scientific">Coregonus suidteri</name>
    <dbReference type="NCBI Taxonomy" id="861788"/>
    <lineage>
        <taxon>Eukaryota</taxon>
        <taxon>Metazoa</taxon>
        <taxon>Chordata</taxon>
        <taxon>Craniata</taxon>
        <taxon>Vertebrata</taxon>
        <taxon>Euteleostomi</taxon>
        <taxon>Actinopterygii</taxon>
        <taxon>Neopterygii</taxon>
        <taxon>Teleostei</taxon>
        <taxon>Protacanthopterygii</taxon>
        <taxon>Salmoniformes</taxon>
        <taxon>Salmonidae</taxon>
        <taxon>Coregoninae</taxon>
        <taxon>Coregonus</taxon>
    </lineage>
</organism>
<reference evidence="1 2" key="1">
    <citation type="submission" date="2021-04" db="EMBL/GenBank/DDBJ databases">
        <authorList>
            <person name="De Guttry C."/>
            <person name="Zahm M."/>
            <person name="Klopp C."/>
            <person name="Cabau C."/>
            <person name="Louis A."/>
            <person name="Berthelot C."/>
            <person name="Parey E."/>
            <person name="Roest Crollius H."/>
            <person name="Montfort J."/>
            <person name="Robinson-Rechavi M."/>
            <person name="Bucao C."/>
            <person name="Bouchez O."/>
            <person name="Gislard M."/>
            <person name="Lluch J."/>
            <person name="Milhes M."/>
            <person name="Lampietro C."/>
            <person name="Lopez Roques C."/>
            <person name="Donnadieu C."/>
            <person name="Braasch I."/>
            <person name="Desvignes T."/>
            <person name="Postlethwait J."/>
            <person name="Bobe J."/>
            <person name="Wedekind C."/>
            <person name="Guiguen Y."/>
        </authorList>
    </citation>
    <scope>NUCLEOTIDE SEQUENCE [LARGE SCALE GENOMIC DNA]</scope>
    <source>
        <strain evidence="1">Cs_M1</strain>
        <tissue evidence="1">Blood</tissue>
    </source>
</reference>
<gene>
    <name evidence="1" type="ORF">J4Q44_G00237420</name>
</gene>
<evidence type="ECO:0000313" key="1">
    <source>
        <dbReference type="EMBL" id="KAK6304962.1"/>
    </source>
</evidence>
<protein>
    <submittedName>
        <fullName evidence="1">Uncharacterized protein</fullName>
    </submittedName>
</protein>
<dbReference type="SUPFAM" id="SSF47157">
    <property type="entry name" value="Mitochondrial import receptor subunit Tom20"/>
    <property type="match status" value="1"/>
</dbReference>
<proteinExistence type="predicted"/>
<dbReference type="Gene3D" id="1.20.960.10">
    <property type="entry name" value="Mitochondrial outer membrane translocase complex, subunit Tom20 domain"/>
    <property type="match status" value="1"/>
</dbReference>
<dbReference type="EMBL" id="JAGTTL010000022">
    <property type="protein sequence ID" value="KAK6304962.1"/>
    <property type="molecule type" value="Genomic_DNA"/>
</dbReference>
<dbReference type="Proteomes" id="UP001356427">
    <property type="component" value="Unassembled WGS sequence"/>
</dbReference>
<evidence type="ECO:0000313" key="2">
    <source>
        <dbReference type="Proteomes" id="UP001356427"/>
    </source>
</evidence>
<dbReference type="AlphaFoldDB" id="A0AAN8LB57"/>
<dbReference type="InterPro" id="IPR023392">
    <property type="entry name" value="Tom20_dom_sf"/>
</dbReference>
<comment type="caution">
    <text evidence="1">The sequence shown here is derived from an EMBL/GenBank/DDBJ whole genome shotgun (WGS) entry which is preliminary data.</text>
</comment>
<sequence>MTMMCCNRTDSDPTHLQAVIPGNYDVIAVDGQPQQLRKQTLLPPVFQMLLTKLPTIRQIRMLSHRKQDVLIH</sequence>
<keyword evidence="2" id="KW-1185">Reference proteome</keyword>
<name>A0AAN8LB57_9TELE</name>
<accession>A0AAN8LB57</accession>